<organism evidence="2 8">
    <name type="scientific">Azotobacter beijerinckii</name>
    <dbReference type="NCBI Taxonomy" id="170623"/>
    <lineage>
        <taxon>Bacteria</taxon>
        <taxon>Pseudomonadati</taxon>
        <taxon>Pseudomonadota</taxon>
        <taxon>Gammaproteobacteria</taxon>
        <taxon>Pseudomonadales</taxon>
        <taxon>Pseudomonadaceae</taxon>
        <taxon>Azotobacter</taxon>
    </lineage>
</organism>
<dbReference type="EMBL" id="FOSX01000003">
    <property type="protein sequence ID" value="SFK38771.1"/>
    <property type="molecule type" value="Genomic_DNA"/>
</dbReference>
<evidence type="ECO:0000313" key="1">
    <source>
        <dbReference type="EMBL" id="SEJ34874.1"/>
    </source>
</evidence>
<evidence type="ECO:0000313" key="6">
    <source>
        <dbReference type="Proteomes" id="UP000198861"/>
    </source>
</evidence>
<evidence type="ECO:0000313" key="5">
    <source>
        <dbReference type="EMBL" id="SFK38771.1"/>
    </source>
</evidence>
<reference evidence="7 8" key="2">
    <citation type="submission" date="2016-10" db="EMBL/GenBank/DDBJ databases">
        <authorList>
            <person name="de Groot N.N."/>
        </authorList>
    </citation>
    <scope>NUCLEOTIDE SEQUENCE [LARGE SCALE GENOMIC DNA]</scope>
    <source>
        <strain evidence="1 7">DSM 1041</strain>
        <strain evidence="2 8">DSM 373</strain>
        <strain evidence="3 9">DSM 378</strain>
        <strain evidence="5 10">DSM 381</strain>
    </source>
</reference>
<reference evidence="4 6" key="1">
    <citation type="submission" date="2016-10" db="EMBL/GenBank/DDBJ databases">
        <authorList>
            <person name="Varghese N."/>
            <person name="Submissions S."/>
        </authorList>
    </citation>
    <scope>NUCLEOTIDE SEQUENCE [LARGE SCALE GENOMIC DNA]</scope>
    <source>
        <strain evidence="4 6">DSM 282</strain>
    </source>
</reference>
<evidence type="ECO:0000313" key="10">
    <source>
        <dbReference type="Proteomes" id="UP000199579"/>
    </source>
</evidence>
<evidence type="ECO:0000313" key="9">
    <source>
        <dbReference type="Proteomes" id="UP000199267"/>
    </source>
</evidence>
<accession>A0A1H6Y7P2</accession>
<gene>
    <name evidence="4" type="ORF">SAMN04244571_00146</name>
    <name evidence="2" type="ORF">SAMN04244572_03721</name>
    <name evidence="3" type="ORF">SAMN04244573_03120</name>
    <name evidence="5" type="ORF">SAMN04244574_00433</name>
    <name evidence="1" type="ORF">SAMN04244579_04026</name>
</gene>
<dbReference type="AlphaFoldDB" id="A0A1H6Y7P2"/>
<keyword evidence="6" id="KW-1185">Reference proteome</keyword>
<proteinExistence type="predicted"/>
<dbReference type="EMBL" id="FNYQ01000086">
    <property type="protein sequence ID" value="SEJ37303.1"/>
    <property type="molecule type" value="Genomic_DNA"/>
</dbReference>
<dbReference type="EMBL" id="FNYO01000076">
    <property type="protein sequence ID" value="SEJ34874.1"/>
    <property type="molecule type" value="Genomic_DNA"/>
</dbReference>
<dbReference type="Proteomes" id="UP000199250">
    <property type="component" value="Unassembled WGS sequence"/>
</dbReference>
<dbReference type="Proteomes" id="UP000199267">
    <property type="component" value="Unassembled WGS sequence"/>
</dbReference>
<evidence type="ECO:0000313" key="4">
    <source>
        <dbReference type="EMBL" id="SFA72786.1"/>
    </source>
</evidence>
<name>A0A1H6Y7P2_9GAMM</name>
<dbReference type="Proteomes" id="UP000198861">
    <property type="component" value="Unassembled WGS sequence"/>
</dbReference>
<evidence type="ECO:0000313" key="8">
    <source>
        <dbReference type="Proteomes" id="UP000199250"/>
    </source>
</evidence>
<dbReference type="RefSeq" id="WP_090623647.1">
    <property type="nucleotide sequence ID" value="NZ_FNYO01000076.1"/>
</dbReference>
<dbReference type="EMBL" id="FOKJ01000002">
    <property type="protein sequence ID" value="SFA72786.1"/>
    <property type="molecule type" value="Genomic_DNA"/>
</dbReference>
<sequence>MSMTELETELDMVRVALHLAYASDTPAEARQHLAQTLIDIADNEAPADNLVRHVAWEFASIHKPEMARIRSELERRSA</sequence>
<evidence type="ECO:0000313" key="3">
    <source>
        <dbReference type="EMBL" id="SER21094.1"/>
    </source>
</evidence>
<protein>
    <submittedName>
        <fullName evidence="2">Uncharacterized protein</fullName>
    </submittedName>
</protein>
<dbReference type="Proteomes" id="UP000199579">
    <property type="component" value="Unassembled WGS sequence"/>
</dbReference>
<dbReference type="EMBL" id="FOFJ01000033">
    <property type="protein sequence ID" value="SER21094.1"/>
    <property type="molecule type" value="Genomic_DNA"/>
</dbReference>
<evidence type="ECO:0000313" key="2">
    <source>
        <dbReference type="EMBL" id="SEJ37303.1"/>
    </source>
</evidence>
<evidence type="ECO:0000313" key="7">
    <source>
        <dbReference type="Proteomes" id="UP000199005"/>
    </source>
</evidence>
<dbReference type="Proteomes" id="UP000199005">
    <property type="component" value="Unassembled WGS sequence"/>
</dbReference>